<dbReference type="EMBL" id="JADCNM010000001">
    <property type="protein sequence ID" value="KAG0502259.1"/>
    <property type="molecule type" value="Genomic_DNA"/>
</dbReference>
<evidence type="ECO:0000256" key="1">
    <source>
        <dbReference type="SAM" id="MobiDB-lite"/>
    </source>
</evidence>
<protein>
    <submittedName>
        <fullName evidence="2">Uncharacterized protein</fullName>
    </submittedName>
</protein>
<feature type="region of interest" description="Disordered" evidence="1">
    <location>
        <begin position="57"/>
        <end position="78"/>
    </location>
</feature>
<name>A0A835S678_VANPL</name>
<accession>A0A835S678</accession>
<comment type="caution">
    <text evidence="2">The sequence shown here is derived from an EMBL/GenBank/DDBJ whole genome shotgun (WGS) entry which is preliminary data.</text>
</comment>
<reference evidence="2 3" key="1">
    <citation type="journal article" date="2020" name="Nat. Food">
        <title>A phased Vanilla planifolia genome enables genetic improvement of flavour and production.</title>
        <authorList>
            <person name="Hasing T."/>
            <person name="Tang H."/>
            <person name="Brym M."/>
            <person name="Khazi F."/>
            <person name="Huang T."/>
            <person name="Chambers A.H."/>
        </authorList>
    </citation>
    <scope>NUCLEOTIDE SEQUENCE [LARGE SCALE GENOMIC DNA]</scope>
    <source>
        <tissue evidence="2">Leaf</tissue>
    </source>
</reference>
<organism evidence="2 3">
    <name type="scientific">Vanilla planifolia</name>
    <name type="common">Vanilla</name>
    <dbReference type="NCBI Taxonomy" id="51239"/>
    <lineage>
        <taxon>Eukaryota</taxon>
        <taxon>Viridiplantae</taxon>
        <taxon>Streptophyta</taxon>
        <taxon>Embryophyta</taxon>
        <taxon>Tracheophyta</taxon>
        <taxon>Spermatophyta</taxon>
        <taxon>Magnoliopsida</taxon>
        <taxon>Liliopsida</taxon>
        <taxon>Asparagales</taxon>
        <taxon>Orchidaceae</taxon>
        <taxon>Vanilloideae</taxon>
        <taxon>Vanilleae</taxon>
        <taxon>Vanilla</taxon>
    </lineage>
</organism>
<feature type="region of interest" description="Disordered" evidence="1">
    <location>
        <begin position="114"/>
        <end position="133"/>
    </location>
</feature>
<feature type="compositionally biased region" description="Basic and acidic residues" evidence="1">
    <location>
        <begin position="57"/>
        <end position="71"/>
    </location>
</feature>
<proteinExistence type="predicted"/>
<evidence type="ECO:0000313" key="3">
    <source>
        <dbReference type="Proteomes" id="UP000639772"/>
    </source>
</evidence>
<evidence type="ECO:0000313" key="2">
    <source>
        <dbReference type="EMBL" id="KAG0502259.1"/>
    </source>
</evidence>
<sequence>MGGGVERIKELEGKRRWRWREEFGRSWSKLDEMEERWEVKNWRKELDVSGKELKDEELEGERGIGGKKDQLEEGGGVGGELKRNWRWKLEEEGGGGWRWRRNWRVEEAEEELKEEMRRQERKGGGGGRLDEGWKGWRRNWRRNLKLEGGGREDWRRKMRIGGWRRGEERGGWEEEGQ</sequence>
<dbReference type="AlphaFoldDB" id="A0A835S678"/>
<dbReference type="Proteomes" id="UP000639772">
    <property type="component" value="Chromosome 1"/>
</dbReference>
<gene>
    <name evidence="2" type="ORF">HPP92_002331</name>
</gene>